<keyword evidence="4" id="KW-1185">Reference proteome</keyword>
<dbReference type="OrthoDB" id="1413770at2"/>
<organism evidence="3 4">
    <name type="scientific">Leucobacter komagatae</name>
    <dbReference type="NCBI Taxonomy" id="55969"/>
    <lineage>
        <taxon>Bacteria</taxon>
        <taxon>Bacillati</taxon>
        <taxon>Actinomycetota</taxon>
        <taxon>Actinomycetes</taxon>
        <taxon>Micrococcales</taxon>
        <taxon>Microbacteriaceae</taxon>
        <taxon>Leucobacter</taxon>
    </lineage>
</organism>
<feature type="domain" description="Acyl-CoA thioesterase-like N-terminal HotDog" evidence="1">
    <location>
        <begin position="23"/>
        <end position="106"/>
    </location>
</feature>
<dbReference type="EMBL" id="JXSQ01000002">
    <property type="protein sequence ID" value="KIP53579.1"/>
    <property type="molecule type" value="Genomic_DNA"/>
</dbReference>
<evidence type="ECO:0000259" key="2">
    <source>
        <dbReference type="Pfam" id="PF20789"/>
    </source>
</evidence>
<sequence>MNDAYFTREGPGCFRPTDLVGGGWDPNEQHIAPVIGLIAHTIEVDRDSRGRNELQLTRLSCDILGTLPLEAVDVEITALRPGRTIELVEARVSHAGRDAVIARAWLSHTYDTSTIAGTTLTSIVPPHEVSEWDFGSAWPGGFVSSLEVRRTSATPGRATAWMRTDVPLIAGEQVSATAAALALVDAANGIAARVSSDEVLFPNLDLTAHLVRAPEGEWTGVDTTVTFGPEGAGLTQSILHDVSGPIGAVAQTLTVRPR</sequence>
<dbReference type="Gene3D" id="2.40.160.210">
    <property type="entry name" value="Acyl-CoA thioesterase, double hotdog domain"/>
    <property type="match status" value="1"/>
</dbReference>
<proteinExistence type="predicted"/>
<dbReference type="InterPro" id="IPR049449">
    <property type="entry name" value="TesB_ACOT8-like_N"/>
</dbReference>
<evidence type="ECO:0000259" key="1">
    <source>
        <dbReference type="Pfam" id="PF13622"/>
    </source>
</evidence>
<gene>
    <name evidence="3" type="ORF">SD72_02660</name>
</gene>
<dbReference type="InterPro" id="IPR029069">
    <property type="entry name" value="HotDog_dom_sf"/>
</dbReference>
<feature type="domain" description="Acyl-CoA thioesterase-like C-terminal" evidence="2">
    <location>
        <begin position="128"/>
        <end position="255"/>
    </location>
</feature>
<dbReference type="Pfam" id="PF20789">
    <property type="entry name" value="4HBT_3C"/>
    <property type="match status" value="1"/>
</dbReference>
<dbReference type="InterPro" id="IPR049450">
    <property type="entry name" value="ACOT8-like_C"/>
</dbReference>
<evidence type="ECO:0000313" key="3">
    <source>
        <dbReference type="EMBL" id="KIP53579.1"/>
    </source>
</evidence>
<dbReference type="InterPro" id="IPR042171">
    <property type="entry name" value="Acyl-CoA_hotdog"/>
</dbReference>
<dbReference type="SUPFAM" id="SSF54637">
    <property type="entry name" value="Thioesterase/thiol ester dehydrase-isomerase"/>
    <property type="match status" value="1"/>
</dbReference>
<dbReference type="RefSeq" id="WP_042542859.1">
    <property type="nucleotide sequence ID" value="NZ_JXSQ01000002.1"/>
</dbReference>
<reference evidence="3 4" key="1">
    <citation type="submission" date="2015-01" db="EMBL/GenBank/DDBJ databases">
        <title>Draft genome sequence of Leucobacter komagatae strain VKM ST2845.</title>
        <authorList>
            <person name="Karlyshev A.V."/>
            <person name="Kudryashova E.B."/>
        </authorList>
    </citation>
    <scope>NUCLEOTIDE SEQUENCE [LARGE SCALE GENOMIC DNA]</scope>
    <source>
        <strain evidence="3 4">VKM ST2845</strain>
    </source>
</reference>
<dbReference type="AlphaFoldDB" id="A0A0D0IPQ8"/>
<protein>
    <submittedName>
        <fullName evidence="3">Thioesterase</fullName>
    </submittedName>
</protein>
<evidence type="ECO:0000313" key="4">
    <source>
        <dbReference type="Proteomes" id="UP000032120"/>
    </source>
</evidence>
<dbReference type="Proteomes" id="UP000032120">
    <property type="component" value="Unassembled WGS sequence"/>
</dbReference>
<comment type="caution">
    <text evidence="3">The sequence shown here is derived from an EMBL/GenBank/DDBJ whole genome shotgun (WGS) entry which is preliminary data.</text>
</comment>
<name>A0A0D0IPQ8_9MICO</name>
<accession>A0A0D0IPQ8</accession>
<dbReference type="Pfam" id="PF13622">
    <property type="entry name" value="4HBT_3"/>
    <property type="match status" value="1"/>
</dbReference>